<organism evidence="2 3">
    <name type="scientific">Puccinia graminis f. sp. tritici</name>
    <dbReference type="NCBI Taxonomy" id="56615"/>
    <lineage>
        <taxon>Eukaryota</taxon>
        <taxon>Fungi</taxon>
        <taxon>Dikarya</taxon>
        <taxon>Basidiomycota</taxon>
        <taxon>Pucciniomycotina</taxon>
        <taxon>Pucciniomycetes</taxon>
        <taxon>Pucciniales</taxon>
        <taxon>Pucciniaceae</taxon>
        <taxon>Puccinia</taxon>
    </lineage>
</organism>
<feature type="compositionally biased region" description="Polar residues" evidence="1">
    <location>
        <begin position="79"/>
        <end position="88"/>
    </location>
</feature>
<accession>A0A5B0QLV4</accession>
<dbReference type="AlphaFoldDB" id="A0A5B0QLV4"/>
<dbReference type="Proteomes" id="UP000325313">
    <property type="component" value="Unassembled WGS sequence"/>
</dbReference>
<dbReference type="EMBL" id="VDEP01000273">
    <property type="protein sequence ID" value="KAA1114217.1"/>
    <property type="molecule type" value="Genomic_DNA"/>
</dbReference>
<comment type="caution">
    <text evidence="2">The sequence shown here is derived from an EMBL/GenBank/DDBJ whole genome shotgun (WGS) entry which is preliminary data.</text>
</comment>
<evidence type="ECO:0000313" key="2">
    <source>
        <dbReference type="EMBL" id="KAA1114217.1"/>
    </source>
</evidence>
<protein>
    <submittedName>
        <fullName evidence="2">Uncharacterized protein</fullName>
    </submittedName>
</protein>
<feature type="region of interest" description="Disordered" evidence="1">
    <location>
        <begin position="78"/>
        <end position="109"/>
    </location>
</feature>
<reference evidence="2 3" key="1">
    <citation type="submission" date="2019-05" db="EMBL/GenBank/DDBJ databases">
        <title>Emergence of the Ug99 lineage of the wheat stem rust pathogen through somatic hybridization.</title>
        <authorList>
            <person name="Li F."/>
            <person name="Upadhyaya N.M."/>
            <person name="Sperschneider J."/>
            <person name="Matny O."/>
            <person name="Nguyen-Phuc H."/>
            <person name="Mago R."/>
            <person name="Raley C."/>
            <person name="Miller M.E."/>
            <person name="Silverstein K.A.T."/>
            <person name="Henningsen E."/>
            <person name="Hirsch C.D."/>
            <person name="Visser B."/>
            <person name="Pretorius Z.A."/>
            <person name="Steffenson B.J."/>
            <person name="Schwessinger B."/>
            <person name="Dodds P.N."/>
            <person name="Figueroa M."/>
        </authorList>
    </citation>
    <scope>NUCLEOTIDE SEQUENCE [LARGE SCALE GENOMIC DNA]</scope>
    <source>
        <strain evidence="2 3">Ug99</strain>
    </source>
</reference>
<sequence>MTGSFGGKSGFEKAGLFTDSFHSPNFTGQFSGTGTDIEDLEDTIIILVRLATFDASPSFGGRYATSSEGPCVKFVSLQPARTQNSQRSRVGASPPPSPSASQTTPISPPLIIPPLLQTYLKSTTARADELMLS</sequence>
<evidence type="ECO:0000313" key="3">
    <source>
        <dbReference type="Proteomes" id="UP000325313"/>
    </source>
</evidence>
<name>A0A5B0QLV4_PUCGR</name>
<proteinExistence type="predicted"/>
<gene>
    <name evidence="2" type="ORF">PGTUg99_029999</name>
</gene>
<evidence type="ECO:0000256" key="1">
    <source>
        <dbReference type="SAM" id="MobiDB-lite"/>
    </source>
</evidence>